<evidence type="ECO:0000313" key="2">
    <source>
        <dbReference type="EMBL" id="TBT97203.1"/>
    </source>
</evidence>
<dbReference type="VEuPathDB" id="MicrosporidiaDB:CWI39_3111p0010"/>
<accession>A0A4Q9KRA2</accession>
<reference evidence="2 4" key="1">
    <citation type="submission" date="2017-12" db="EMBL/GenBank/DDBJ databases">
        <authorList>
            <person name="Pombert J.-F."/>
            <person name="Haag K.L."/>
            <person name="Ebert D."/>
        </authorList>
    </citation>
    <scope>NUCLEOTIDE SEQUENCE [LARGE SCALE GENOMIC DNA]</scope>
    <source>
        <strain evidence="2">IL-BN-2</strain>
    </source>
</reference>
<dbReference type="Proteomes" id="UP000293045">
    <property type="component" value="Unassembled WGS sequence"/>
</dbReference>
<sequence length="62" mass="7560">MEIYRGRIEKNSFFYEENAIIKEYSSRSESKENFENRDRNIQMSSDEDQVNYENNNLINPLF</sequence>
<dbReference type="EMBL" id="PIXR01002501">
    <property type="protein sequence ID" value="TBT98280.1"/>
    <property type="molecule type" value="Genomic_DNA"/>
</dbReference>
<dbReference type="AlphaFoldDB" id="A0A4Q9KRA2"/>
<evidence type="ECO:0000313" key="4">
    <source>
        <dbReference type="Proteomes" id="UP000293045"/>
    </source>
</evidence>
<proteinExistence type="predicted"/>
<dbReference type="EMBL" id="PIXR01003111">
    <property type="protein sequence ID" value="TBT97203.1"/>
    <property type="molecule type" value="Genomic_DNA"/>
</dbReference>
<feature type="compositionally biased region" description="Polar residues" evidence="1">
    <location>
        <begin position="51"/>
        <end position="62"/>
    </location>
</feature>
<comment type="caution">
    <text evidence="2">The sequence shown here is derived from an EMBL/GenBank/DDBJ whole genome shotgun (WGS) entry which is preliminary data.</text>
</comment>
<gene>
    <name evidence="3" type="ORF">CWI39_2501p0010</name>
    <name evidence="2" type="ORF">CWI39_3111p0010</name>
</gene>
<organism evidence="2 4">
    <name type="scientific">Hamiltosporidium magnivora</name>
    <dbReference type="NCBI Taxonomy" id="148818"/>
    <lineage>
        <taxon>Eukaryota</taxon>
        <taxon>Fungi</taxon>
        <taxon>Fungi incertae sedis</taxon>
        <taxon>Microsporidia</taxon>
        <taxon>Dubosqiidae</taxon>
        <taxon>Hamiltosporidium</taxon>
    </lineage>
</organism>
<protein>
    <submittedName>
        <fullName evidence="2">Uncharacterized protein</fullName>
    </submittedName>
</protein>
<dbReference type="VEuPathDB" id="MicrosporidiaDB:CWI39_2501p0010"/>
<feature type="compositionally biased region" description="Basic and acidic residues" evidence="1">
    <location>
        <begin position="28"/>
        <end position="40"/>
    </location>
</feature>
<evidence type="ECO:0000256" key="1">
    <source>
        <dbReference type="SAM" id="MobiDB-lite"/>
    </source>
</evidence>
<evidence type="ECO:0000313" key="3">
    <source>
        <dbReference type="EMBL" id="TBT98280.1"/>
    </source>
</evidence>
<name>A0A4Q9KRA2_9MICR</name>
<feature type="region of interest" description="Disordered" evidence="1">
    <location>
        <begin position="28"/>
        <end position="62"/>
    </location>
</feature>